<gene>
    <name evidence="3" type="ORF">Pfra01_001800200</name>
</gene>
<feature type="compositionally biased region" description="Basic and acidic residues" evidence="2">
    <location>
        <begin position="82"/>
        <end position="93"/>
    </location>
</feature>
<evidence type="ECO:0000256" key="1">
    <source>
        <dbReference type="SAM" id="Coils"/>
    </source>
</evidence>
<dbReference type="AlphaFoldDB" id="A0A9W6XX08"/>
<dbReference type="Proteomes" id="UP001165121">
    <property type="component" value="Unassembled WGS sequence"/>
</dbReference>
<keyword evidence="1" id="KW-0175">Coiled coil</keyword>
<dbReference type="EMBL" id="BSXT01002163">
    <property type="protein sequence ID" value="GMF47539.1"/>
    <property type="molecule type" value="Genomic_DNA"/>
</dbReference>
<feature type="region of interest" description="Disordered" evidence="2">
    <location>
        <begin position="450"/>
        <end position="485"/>
    </location>
</feature>
<feature type="coiled-coil region" evidence="1">
    <location>
        <begin position="726"/>
        <end position="753"/>
    </location>
</feature>
<accession>A0A9W6XX08</accession>
<evidence type="ECO:0000313" key="3">
    <source>
        <dbReference type="EMBL" id="GMF47539.1"/>
    </source>
</evidence>
<dbReference type="OrthoDB" id="552574at2759"/>
<feature type="compositionally biased region" description="Polar residues" evidence="2">
    <location>
        <begin position="468"/>
        <end position="481"/>
    </location>
</feature>
<evidence type="ECO:0000313" key="4">
    <source>
        <dbReference type="Proteomes" id="UP001165121"/>
    </source>
</evidence>
<feature type="region of interest" description="Disordered" evidence="2">
    <location>
        <begin position="74"/>
        <end position="97"/>
    </location>
</feature>
<name>A0A9W6XX08_9STRA</name>
<feature type="coiled-coil region" evidence="1">
    <location>
        <begin position="617"/>
        <end position="654"/>
    </location>
</feature>
<feature type="compositionally biased region" description="Basic and acidic residues" evidence="2">
    <location>
        <begin position="452"/>
        <end position="466"/>
    </location>
</feature>
<feature type="region of interest" description="Disordered" evidence="2">
    <location>
        <begin position="673"/>
        <end position="717"/>
    </location>
</feature>
<sequence length="760" mass="82292">MPLSSYVVASVGDFAAAPDLVQCRRGADTGVGDVANSVAEGRVLYEQACSPYASTRVVEGGTSPSWNEVLAIPLPPGWSEPSPDKQQRRERGDATGAGAAAAAAAAAEAVDVAVIAADTHLGLKLELVERGASHQEDFLLATCILPLINIGCQLQQARFGFAFPPVDSKGTLGLVPIACIYVSLHASPRDQISNWEQVEIMVESFTPVVITGSEDEGLPPDCTSLATAIHLETNTTTNPPNVHMGKLGVLENLFTLLHDGQALALSNVTTGNVSGADAMLGVTPLSSSATGSASGIYEWFFPFNFAVPAESNQDTCAATVNIALFKFSTSPHKLIGRGHFNFSSAPSQTVKKDGSPLRHTVIPIELDEGNSRILGHIALRLRWWSATAWKSFVDDSPSRRVICTNRWKRSPRPIPTWMGALLRGLNRHPVASICDSGGVSSILAELLAESSSHGDGESKQDSEHVSMENPQQHHPNSIAQSHSKESGDTIALLREQLAHLQAEGTAQRLQIERLQGELDTRLAAIKTCGLEIVALRVRFVKLHAMPCQMYNIRTMSSQRAARQKDEYLQKLKEQVEAAQRRDQQQLAELLAPGNGSSGAFPMQQAASQRFTLLASKYKELDQEHQAVKQQLSEAQQSLDSYAEFEARYAKLQEAHLVQAALVQRLQRDKQHAAALKTVAQQSAEAPKPSSPRQHAPSVEPSGTSTEDSSEGETREALLRVRVQVLEQQLQTNAREAATEMSRLRMRILELETAGGRRPGK</sequence>
<comment type="caution">
    <text evidence="3">The sequence shown here is derived from an EMBL/GenBank/DDBJ whole genome shotgun (WGS) entry which is preliminary data.</text>
</comment>
<protein>
    <submittedName>
        <fullName evidence="3">Unnamed protein product</fullName>
    </submittedName>
</protein>
<reference evidence="3" key="1">
    <citation type="submission" date="2023-04" db="EMBL/GenBank/DDBJ databases">
        <title>Phytophthora fragariaefolia NBRC 109709.</title>
        <authorList>
            <person name="Ichikawa N."/>
            <person name="Sato H."/>
            <person name="Tonouchi N."/>
        </authorList>
    </citation>
    <scope>NUCLEOTIDE SEQUENCE</scope>
    <source>
        <strain evidence="3">NBRC 109709</strain>
    </source>
</reference>
<evidence type="ECO:0000256" key="2">
    <source>
        <dbReference type="SAM" id="MobiDB-lite"/>
    </source>
</evidence>
<proteinExistence type="predicted"/>
<keyword evidence="4" id="KW-1185">Reference proteome</keyword>
<organism evidence="3 4">
    <name type="scientific">Phytophthora fragariaefolia</name>
    <dbReference type="NCBI Taxonomy" id="1490495"/>
    <lineage>
        <taxon>Eukaryota</taxon>
        <taxon>Sar</taxon>
        <taxon>Stramenopiles</taxon>
        <taxon>Oomycota</taxon>
        <taxon>Peronosporomycetes</taxon>
        <taxon>Peronosporales</taxon>
        <taxon>Peronosporaceae</taxon>
        <taxon>Phytophthora</taxon>
    </lineage>
</organism>
<feature type="coiled-coil region" evidence="1">
    <location>
        <begin position="561"/>
        <end position="588"/>
    </location>
</feature>